<evidence type="ECO:0000259" key="5">
    <source>
        <dbReference type="Pfam" id="PF00195"/>
    </source>
</evidence>
<accession>A0A9Q8QUG0</accession>
<comment type="similarity">
    <text evidence="1 3">Belongs to the thiolase-like superfamily. Chalcone/stilbene synthases family.</text>
</comment>
<keyword evidence="3" id="KW-0012">Acyltransferase</keyword>
<dbReference type="InterPro" id="IPR012328">
    <property type="entry name" value="Chalcone/stilbene_synt_C"/>
</dbReference>
<dbReference type="InterPro" id="IPR011141">
    <property type="entry name" value="Polyketide_synthase_type-III"/>
</dbReference>
<dbReference type="Gene3D" id="3.40.47.10">
    <property type="match status" value="2"/>
</dbReference>
<sequence length="432" mass="45538">MPGSAFPAGLGLAVVGLGTEYPAHSLRAADLEALSKRFYTDSPAMAKVMAINRAAGLETRASIAPPDDLIYNQQTAPSIADLHRIFMSKGVPLAVRAAKKAIRESTLPPTSITHIVSATCTDSANPGFDHFVARGLGIVHRPVEKVLLHGVGCSGGLAALRTAAGLALGHAARGLPARVLCVTLEVNTPMVRSELDSVQRDGEVRIAACLFSDGATAVVLSNGVGEQQAAQEPVYELLGWEHRIIPDTEDEIGFHVDPAGWKAVLTPRVPEVTAAAILPTFNDLLAALLPQLPPGYQTPADFDWALHPGGLAILLNAQRALGITREHLRASYDVYATRGNSGSATVYSVLDRLRGGRERQNGTAQDDGDDDDDDAQKGAQDGGEGLREYVVACAFGPGVAIEMCVLRRRMPRVEQGACLDAQGLAQGIADVS</sequence>
<dbReference type="Pfam" id="PF00195">
    <property type="entry name" value="Chal_sti_synt_N"/>
    <property type="match status" value="1"/>
</dbReference>
<evidence type="ECO:0000313" key="8">
    <source>
        <dbReference type="Proteomes" id="UP000829364"/>
    </source>
</evidence>
<dbReference type="AlphaFoldDB" id="A0A9Q8QUG0"/>
<dbReference type="PIRSF" id="PIRSF000451">
    <property type="entry name" value="PKS_III"/>
    <property type="match status" value="1"/>
</dbReference>
<proteinExistence type="inferred from homology"/>
<dbReference type="Proteomes" id="UP000829364">
    <property type="component" value="Chromosome 13"/>
</dbReference>
<evidence type="ECO:0000256" key="3">
    <source>
        <dbReference type="RuleBase" id="RU003633"/>
    </source>
</evidence>
<dbReference type="RefSeq" id="XP_047848440.1">
    <property type="nucleotide sequence ID" value="XM_047992426.1"/>
</dbReference>
<dbReference type="InterPro" id="IPR016039">
    <property type="entry name" value="Thiolase-like"/>
</dbReference>
<protein>
    <recommendedName>
        <fullName evidence="9">Type III polyketide synthase</fullName>
    </recommendedName>
</protein>
<dbReference type="PANTHER" id="PTHR11877:SF46">
    <property type="entry name" value="TYPE III POLYKETIDE SYNTHASE A"/>
    <property type="match status" value="1"/>
</dbReference>
<dbReference type="SUPFAM" id="SSF53901">
    <property type="entry name" value="Thiolase-like"/>
    <property type="match status" value="2"/>
</dbReference>
<feature type="domain" description="Chalcone/stilbene synthase C-terminal" evidence="6">
    <location>
        <begin position="242"/>
        <end position="370"/>
    </location>
</feature>
<keyword evidence="8" id="KW-1185">Reference proteome</keyword>
<feature type="region of interest" description="Disordered" evidence="4">
    <location>
        <begin position="356"/>
        <end position="382"/>
    </location>
</feature>
<dbReference type="OrthoDB" id="329835at2759"/>
<name>A0A9Q8QUG0_9HYPO</name>
<dbReference type="EMBL" id="CP086366">
    <property type="protein sequence ID" value="UNI24959.1"/>
    <property type="molecule type" value="Genomic_DNA"/>
</dbReference>
<evidence type="ECO:0000256" key="1">
    <source>
        <dbReference type="ARBA" id="ARBA00005531"/>
    </source>
</evidence>
<reference evidence="7" key="1">
    <citation type="submission" date="2021-11" db="EMBL/GenBank/DDBJ databases">
        <title>Purpureocillium_takamizusanense_genome.</title>
        <authorList>
            <person name="Nguyen N.-H."/>
        </authorList>
    </citation>
    <scope>NUCLEOTIDE SEQUENCE</scope>
    <source>
        <strain evidence="7">PT3</strain>
    </source>
</reference>
<evidence type="ECO:0000313" key="7">
    <source>
        <dbReference type="EMBL" id="UNI24959.1"/>
    </source>
</evidence>
<dbReference type="GeneID" id="72072615"/>
<evidence type="ECO:0008006" key="9">
    <source>
        <dbReference type="Google" id="ProtNLM"/>
    </source>
</evidence>
<gene>
    <name evidence="7" type="ORF">JDV02_010672</name>
</gene>
<dbReference type="GO" id="GO:0016747">
    <property type="term" value="F:acyltransferase activity, transferring groups other than amino-acyl groups"/>
    <property type="evidence" value="ECO:0007669"/>
    <property type="project" value="InterPro"/>
</dbReference>
<evidence type="ECO:0000256" key="2">
    <source>
        <dbReference type="ARBA" id="ARBA00022679"/>
    </source>
</evidence>
<keyword evidence="2 3" id="KW-0808">Transferase</keyword>
<evidence type="ECO:0000259" key="6">
    <source>
        <dbReference type="Pfam" id="PF02797"/>
    </source>
</evidence>
<organism evidence="7 8">
    <name type="scientific">Purpureocillium takamizusanense</name>
    <dbReference type="NCBI Taxonomy" id="2060973"/>
    <lineage>
        <taxon>Eukaryota</taxon>
        <taxon>Fungi</taxon>
        <taxon>Dikarya</taxon>
        <taxon>Ascomycota</taxon>
        <taxon>Pezizomycotina</taxon>
        <taxon>Sordariomycetes</taxon>
        <taxon>Hypocreomycetidae</taxon>
        <taxon>Hypocreales</taxon>
        <taxon>Ophiocordycipitaceae</taxon>
        <taxon>Purpureocillium</taxon>
    </lineage>
</organism>
<dbReference type="PANTHER" id="PTHR11877">
    <property type="entry name" value="HYDROXYMETHYLGLUTARYL-COA SYNTHASE"/>
    <property type="match status" value="1"/>
</dbReference>
<feature type="domain" description="Chalcone/stilbene synthase N-terminal" evidence="5">
    <location>
        <begin position="73"/>
        <end position="221"/>
    </location>
</feature>
<dbReference type="Pfam" id="PF02797">
    <property type="entry name" value="Chal_sti_synt_C"/>
    <property type="match status" value="1"/>
</dbReference>
<evidence type="ECO:0000256" key="4">
    <source>
        <dbReference type="SAM" id="MobiDB-lite"/>
    </source>
</evidence>
<dbReference type="InterPro" id="IPR001099">
    <property type="entry name" value="Chalcone/stilbene_synt_N"/>
</dbReference>
<dbReference type="GO" id="GO:0030639">
    <property type="term" value="P:polyketide biosynthetic process"/>
    <property type="evidence" value="ECO:0007669"/>
    <property type="project" value="TreeGrafter"/>
</dbReference>